<evidence type="ECO:0000313" key="6">
    <source>
        <dbReference type="EMBL" id="TQB68713.1"/>
    </source>
</evidence>
<evidence type="ECO:0000259" key="5">
    <source>
        <dbReference type="PROSITE" id="PS50075"/>
    </source>
</evidence>
<evidence type="ECO:0000256" key="1">
    <source>
        <dbReference type="ARBA" id="ARBA00022450"/>
    </source>
</evidence>
<dbReference type="Pfam" id="PF00501">
    <property type="entry name" value="AMP-binding"/>
    <property type="match status" value="1"/>
</dbReference>
<dbReference type="InterPro" id="IPR020845">
    <property type="entry name" value="AMP-binding_CS"/>
</dbReference>
<keyword evidence="7" id="KW-1185">Reference proteome</keyword>
<evidence type="ECO:0000256" key="3">
    <source>
        <dbReference type="ARBA" id="ARBA00022598"/>
    </source>
</evidence>
<keyword evidence="2" id="KW-0597">Phosphoprotein</keyword>
<dbReference type="PROSITE" id="PS00012">
    <property type="entry name" value="PHOSPHOPANTETHEINE"/>
    <property type="match status" value="2"/>
</dbReference>
<dbReference type="PROSITE" id="PS00455">
    <property type="entry name" value="AMP_BINDING"/>
    <property type="match status" value="1"/>
</dbReference>
<dbReference type="SUPFAM" id="SSF56801">
    <property type="entry name" value="Acetyl-CoA synthetase-like"/>
    <property type="match status" value="1"/>
</dbReference>
<name>A0A507QLN9_MONPU</name>
<dbReference type="GO" id="GO:0016874">
    <property type="term" value="F:ligase activity"/>
    <property type="evidence" value="ECO:0007669"/>
    <property type="project" value="UniProtKB-KW"/>
</dbReference>
<dbReference type="Proteomes" id="UP000319663">
    <property type="component" value="Unassembled WGS sequence"/>
</dbReference>
<keyword evidence="1" id="KW-0596">Phosphopantetheine</keyword>
<dbReference type="CDD" id="cd19545">
    <property type="entry name" value="FUM14_C_NRPS-like"/>
    <property type="match status" value="1"/>
</dbReference>
<dbReference type="CDD" id="cd05918">
    <property type="entry name" value="A_NRPS_SidN3_like"/>
    <property type="match status" value="1"/>
</dbReference>
<reference evidence="6 7" key="1">
    <citation type="submission" date="2019-06" db="EMBL/GenBank/DDBJ databases">
        <title>Wine fermentation using esterase from Monascus purpureus.</title>
        <authorList>
            <person name="Geng C."/>
            <person name="Zhang Y."/>
        </authorList>
    </citation>
    <scope>NUCLEOTIDE SEQUENCE [LARGE SCALE GENOMIC DNA]</scope>
    <source>
        <strain evidence="6">HQ1</strain>
    </source>
</reference>
<dbReference type="SUPFAM" id="SSF52777">
    <property type="entry name" value="CoA-dependent acyltransferases"/>
    <property type="match status" value="4"/>
</dbReference>
<dbReference type="FunFam" id="3.30.300.30:FF:000015">
    <property type="entry name" value="Nonribosomal peptide synthase SidD"/>
    <property type="match status" value="1"/>
</dbReference>
<proteinExistence type="inferred from homology"/>
<dbReference type="GO" id="GO:0031177">
    <property type="term" value="F:phosphopantetheine binding"/>
    <property type="evidence" value="ECO:0007669"/>
    <property type="project" value="TreeGrafter"/>
</dbReference>
<dbReference type="InterPro" id="IPR045851">
    <property type="entry name" value="AMP-bd_C_sf"/>
</dbReference>
<dbReference type="Gene3D" id="3.30.559.30">
    <property type="entry name" value="Nonribosomal peptide synthetase, condensation domain"/>
    <property type="match status" value="2"/>
</dbReference>
<dbReference type="Gene3D" id="3.30.300.30">
    <property type="match status" value="1"/>
</dbReference>
<dbReference type="OrthoDB" id="416786at2759"/>
<sequence length="1940" mass="215306">MSEGSVTGSCISDKIAINAVEFGRRTVDEQVSALALAWILLLYRGTAYGHDGFFTWGFSNLGKPTSQEDSGHISDIITSGTDRLSNLLEIIQRRRRRGFPLDDAGSLNSEIPAFFSNFDPSGPRPEWACAIEVILEDRMLHVRPLGQLYWSSQSREKTAALIFGDILESICTGSKHVVSQFTEVVEHELEKLWSWNSPVPPRINRCIHEYFVDNAKRYPSKQAVISWDGELSYEQVDRLSFRLSAHLIDLGVTIGTAIPLCFEKSIWTIVGVLAVLRAGGALVLTDPSQPEERLRTIVAEVGATCLLTSNNQVELASRIASGAKLVAVGPHLLRDIGSSVNIATLPDVPCTATLYIQFTSGSTGKPKGVVISHSNYTSGAIPRAEAVGYTSSSRVLDFPSYAFDVSFDCMLCTLAAGGTICEPSEQERLNDMNGAIKRMNANMAHMTPSVARILTTDVISSLDTLGLGGEAASASDLSVWSKLTNIIIAYGPSECTVGCTINNEVDPNKKAPSIGKGVGGTTWIVDPEDHDSLAPIGAVGELLVEGPIVGPGYLNNPQLTSTVFIEDPKWLLSGTKNFPGRRGRLYKTGDLVRYDFDDSSTLVFVGRRDQQVKIRGQRVELEEIEYHLRSKLPQHVGVAAELIVPKDGSRDPILVAFVAEQGEDQEADGETVSLSPMVTECLQELNEYLSSVLPRYMVPTTYIPLRKIPLLVSCKTDRKTLRLIGSKLTRESLAKFRVSAPAANRSMTNIEITLSGAWKDILGSDSKVGLQDDFFTMGGDSLKAMKLVSSLRAKGISLTVGDIFSSPALADMAAAAKTIDGNVEQANVPPFSLLPEDWTAEDARIQVAELCQVQTSSIEDVYPCSPLQEGFMALSAKVSGAYVAQRVVELPDRETASKLRTAFDQIVSDQPVLRTRIVQVPGRGLMQVVIREPLFWDSVDDLQAYLQFDRERPMELNKPLSRLAFITVKGSDKVRFVWTIHHALYDGWSMPLVVKRINEAYRGLKTKSPTPYNAFIKAINSVDSRKSKTYWFRKLQGATRLQFPVVPVPGYQVRAQSLLEHYVPLPLKSVSSSTSIANAIRGAWALTAGLYTSSNDVIFGETLTGRNAPVPGIEDIEGPTITTVPVRIRINKGMTISEYLRDIMAQTAERIPHEHFGLQHIRRVSLDAREACELRTGIVIHPPMEVEEREGDQLNNPASGFIPADDIEAAREALNFNSFGLMLVFSLDADGFLIMASFDSNLIDVAHMKRILECFGETVQQVSRFPQKRLEELNIFAEQSSGSPPAYNTLKLNNLAECEDEELASISNTITSTWIVDPSDPERLLPPGAVGELLVQSSTAKLEPLATIPHWLPTPSEEAAGHESKLYHTRRLVRYRSDGTIMFVKLHEREAVELLQISEAQDPVESTDKERKMAMLWSRILGIPQEQIHHHSSFFDLGGDSILAMRLANEARLESLKLTVAHIFNLRLFGPIVSHTEEEVEVKEPQNEKEADVAFSLLDEEDPESFVSASIKPTLLNADWKITDAYPVRPLQRIAVNGTIKLPRYSSRYENIYFDSPVDLHQLQRSCEDLVARNEILRTVFVESNGEYLGVVLEALDVTLHTYETDGDIRQFVQRFCHLDAEMRMPLGSAFVKFFFVQGVDQQSCLILRISHAQYDEICLPVLLEQLSALYEGRLEGIEQCVPFSSHVRHVLRHNIPRSAPYWRELLQGSAMSIIRPSTPIVSREHFAISREFNISGRPSNVTIATLPTAAWALCLAKRLSSRDVVFGEVVSGRNIGLPHTDPVMGPCWQYVPVRVKFEPHWTGFDLLGYVQNQHINSAPYEGIGLSEIIKNCAPKDWLSGAAGTERAEWFDSVVHQDVRHVEHLPFRTTKAELETIYAHEEPLREWKIQAFPGKRGDDEILSLEIVTFESWRETARDLLDELEGIVKQLMKEPGSLLFG</sequence>
<dbReference type="FunFam" id="3.30.559.30:FF:000003">
    <property type="entry name" value="Nonribosomal peptide synthase SidD"/>
    <property type="match status" value="1"/>
</dbReference>
<comment type="similarity">
    <text evidence="4">Belongs to the NRP synthetase family.</text>
</comment>
<evidence type="ECO:0000256" key="4">
    <source>
        <dbReference type="ARBA" id="ARBA00029454"/>
    </source>
</evidence>
<dbReference type="GO" id="GO:0044550">
    <property type="term" value="P:secondary metabolite biosynthetic process"/>
    <property type="evidence" value="ECO:0007669"/>
    <property type="project" value="TreeGrafter"/>
</dbReference>
<dbReference type="Pfam" id="PF00668">
    <property type="entry name" value="Condensation"/>
    <property type="match status" value="2"/>
</dbReference>
<evidence type="ECO:0000313" key="7">
    <source>
        <dbReference type="Proteomes" id="UP000319663"/>
    </source>
</evidence>
<dbReference type="FunFam" id="1.10.1200.10:FF:000005">
    <property type="entry name" value="Nonribosomal peptide synthetase 1"/>
    <property type="match status" value="1"/>
</dbReference>
<dbReference type="InterPro" id="IPR036736">
    <property type="entry name" value="ACP-like_sf"/>
</dbReference>
<feature type="domain" description="Carrier" evidence="5">
    <location>
        <begin position="745"/>
        <end position="820"/>
    </location>
</feature>
<dbReference type="PROSITE" id="PS50075">
    <property type="entry name" value="CARRIER"/>
    <property type="match status" value="2"/>
</dbReference>
<dbReference type="InterPro" id="IPR009081">
    <property type="entry name" value="PP-bd_ACP"/>
</dbReference>
<dbReference type="PANTHER" id="PTHR45527">
    <property type="entry name" value="NONRIBOSOMAL PEPTIDE SYNTHETASE"/>
    <property type="match status" value="1"/>
</dbReference>
<dbReference type="PANTHER" id="PTHR45527:SF3">
    <property type="entry name" value="SIDEROPHORE SYNTHETASE (EUROFUNG)"/>
    <property type="match status" value="1"/>
</dbReference>
<gene>
    <name evidence="6" type="ORF">MPDQ_002893</name>
</gene>
<dbReference type="CDD" id="cd19542">
    <property type="entry name" value="CT_NRPS-like"/>
    <property type="match status" value="1"/>
</dbReference>
<dbReference type="SUPFAM" id="SSF47336">
    <property type="entry name" value="ACP-like"/>
    <property type="match status" value="2"/>
</dbReference>
<dbReference type="GO" id="GO:0005737">
    <property type="term" value="C:cytoplasm"/>
    <property type="evidence" value="ECO:0007669"/>
    <property type="project" value="TreeGrafter"/>
</dbReference>
<dbReference type="Gene3D" id="1.10.1200.10">
    <property type="entry name" value="ACP-like"/>
    <property type="match status" value="2"/>
</dbReference>
<dbReference type="InterPro" id="IPR000873">
    <property type="entry name" value="AMP-dep_synth/lig_dom"/>
</dbReference>
<dbReference type="STRING" id="5098.A0A507QLN9"/>
<dbReference type="FunFam" id="3.40.50.12780:FF:000014">
    <property type="entry name" value="Nonribosomal peptide synthetase 1"/>
    <property type="match status" value="1"/>
</dbReference>
<dbReference type="Pfam" id="PF00550">
    <property type="entry name" value="PP-binding"/>
    <property type="match status" value="2"/>
</dbReference>
<dbReference type="EMBL" id="VIFY01000195">
    <property type="protein sequence ID" value="TQB68713.1"/>
    <property type="molecule type" value="Genomic_DNA"/>
</dbReference>
<keyword evidence="3" id="KW-0436">Ligase</keyword>
<dbReference type="InterPro" id="IPR001242">
    <property type="entry name" value="Condensation_dom"/>
</dbReference>
<accession>A0A507QLN9</accession>
<dbReference type="InterPro" id="IPR006162">
    <property type="entry name" value="Ppantetheine_attach_site"/>
</dbReference>
<dbReference type="Gene3D" id="3.30.559.10">
    <property type="entry name" value="Chloramphenicol acetyltransferase-like domain"/>
    <property type="match status" value="2"/>
</dbReference>
<comment type="caution">
    <text evidence="6">The sequence shown here is derived from an EMBL/GenBank/DDBJ whole genome shotgun (WGS) entry which is preliminary data.</text>
</comment>
<organism evidence="6 7">
    <name type="scientific">Monascus purpureus</name>
    <name type="common">Red mold</name>
    <name type="synonym">Monascus anka</name>
    <dbReference type="NCBI Taxonomy" id="5098"/>
    <lineage>
        <taxon>Eukaryota</taxon>
        <taxon>Fungi</taxon>
        <taxon>Dikarya</taxon>
        <taxon>Ascomycota</taxon>
        <taxon>Pezizomycotina</taxon>
        <taxon>Eurotiomycetes</taxon>
        <taxon>Eurotiomycetidae</taxon>
        <taxon>Eurotiales</taxon>
        <taxon>Aspergillaceae</taxon>
        <taxon>Monascus</taxon>
    </lineage>
</organism>
<evidence type="ECO:0000256" key="2">
    <source>
        <dbReference type="ARBA" id="ARBA00022553"/>
    </source>
</evidence>
<dbReference type="InterPro" id="IPR023213">
    <property type="entry name" value="CAT-like_dom_sf"/>
</dbReference>
<dbReference type="Gene3D" id="3.40.50.12780">
    <property type="entry name" value="N-terminal domain of ligase-like"/>
    <property type="match status" value="1"/>
</dbReference>
<dbReference type="GO" id="GO:0043041">
    <property type="term" value="P:amino acid activation for nonribosomal peptide biosynthetic process"/>
    <property type="evidence" value="ECO:0007669"/>
    <property type="project" value="TreeGrafter"/>
</dbReference>
<dbReference type="InterPro" id="IPR042099">
    <property type="entry name" value="ANL_N_sf"/>
</dbReference>
<protein>
    <recommendedName>
        <fullName evidence="5">Carrier domain-containing protein</fullName>
    </recommendedName>
</protein>
<feature type="domain" description="Carrier" evidence="5">
    <location>
        <begin position="1404"/>
        <end position="1480"/>
    </location>
</feature>